<dbReference type="RefSeq" id="WP_270881247.1">
    <property type="nucleotide sequence ID" value="NZ_JAQFVF010000048.1"/>
</dbReference>
<dbReference type="EMBL" id="JBHSMJ010000009">
    <property type="protein sequence ID" value="MFC5448049.1"/>
    <property type="molecule type" value="Genomic_DNA"/>
</dbReference>
<sequence>MNAQDQPPRLTPDSQLAIEDEDTYLPPRKAVHPSEYGKWTRIFYLTLLWLFIMLVIGLTVWGIRYT</sequence>
<keyword evidence="3" id="KW-1185">Reference proteome</keyword>
<keyword evidence="1" id="KW-0472">Membrane</keyword>
<evidence type="ECO:0000313" key="3">
    <source>
        <dbReference type="Proteomes" id="UP001596044"/>
    </source>
</evidence>
<evidence type="ECO:0000256" key="1">
    <source>
        <dbReference type="SAM" id="Phobius"/>
    </source>
</evidence>
<organism evidence="2 3">
    <name type="scientific">Paenibacillus aestuarii</name>
    <dbReference type="NCBI Taxonomy" id="516965"/>
    <lineage>
        <taxon>Bacteria</taxon>
        <taxon>Bacillati</taxon>
        <taxon>Bacillota</taxon>
        <taxon>Bacilli</taxon>
        <taxon>Bacillales</taxon>
        <taxon>Paenibacillaceae</taxon>
        <taxon>Paenibacillus</taxon>
    </lineage>
</organism>
<protein>
    <submittedName>
        <fullName evidence="2">Uncharacterized protein</fullName>
    </submittedName>
</protein>
<dbReference type="Proteomes" id="UP001596044">
    <property type="component" value="Unassembled WGS sequence"/>
</dbReference>
<gene>
    <name evidence="2" type="ORF">ACFPOG_07240</name>
</gene>
<evidence type="ECO:0000313" key="2">
    <source>
        <dbReference type="EMBL" id="MFC5448049.1"/>
    </source>
</evidence>
<feature type="transmembrane region" description="Helical" evidence="1">
    <location>
        <begin position="42"/>
        <end position="63"/>
    </location>
</feature>
<keyword evidence="1" id="KW-1133">Transmembrane helix</keyword>
<accession>A0ABW0K460</accession>
<keyword evidence="1" id="KW-0812">Transmembrane</keyword>
<reference evidence="3" key="1">
    <citation type="journal article" date="2019" name="Int. J. Syst. Evol. Microbiol.">
        <title>The Global Catalogue of Microorganisms (GCM) 10K type strain sequencing project: providing services to taxonomists for standard genome sequencing and annotation.</title>
        <authorList>
            <consortium name="The Broad Institute Genomics Platform"/>
            <consortium name="The Broad Institute Genome Sequencing Center for Infectious Disease"/>
            <person name="Wu L."/>
            <person name="Ma J."/>
        </authorList>
    </citation>
    <scope>NUCLEOTIDE SEQUENCE [LARGE SCALE GENOMIC DNA]</scope>
    <source>
        <strain evidence="3">KACC 11904</strain>
    </source>
</reference>
<name>A0ABW0K460_9BACL</name>
<proteinExistence type="predicted"/>
<comment type="caution">
    <text evidence="2">The sequence shown here is derived from an EMBL/GenBank/DDBJ whole genome shotgun (WGS) entry which is preliminary data.</text>
</comment>